<keyword evidence="1" id="KW-0560">Oxidoreductase</keyword>
<evidence type="ECO:0000313" key="2">
    <source>
        <dbReference type="Proteomes" id="UP000826212"/>
    </source>
</evidence>
<gene>
    <name evidence="1" type="primary">hemN</name>
    <name evidence="1" type="ORF">K4L44_07855</name>
</gene>
<dbReference type="Proteomes" id="UP000826212">
    <property type="component" value="Chromosome"/>
</dbReference>
<name>A0AC61NPC2_9BACT</name>
<evidence type="ECO:0000313" key="1">
    <source>
        <dbReference type="EMBL" id="QZE15737.1"/>
    </source>
</evidence>
<dbReference type="EC" id="1.3.98.3" evidence="1"/>
<sequence length="454" mass="52419">MSITDLIAKYNIPIPRYTSYPTVPYWDTDKPDSKRWFEVIKDTFDQTNKSKGIAIYIHLPYCERLCTYCACTKVITKNHDLEAPYIDALLKEWQLYLDTFKDRPIIRELHLGGGTPTFFSPSSLERLLSTIIESGEKHPEYEFSFEAHPNNTTEAHLLTLYNLGFRRLSLGVQDFDPSVQKVINRIQSYETVETVVKQARSIGYESVNFDLIYGLPKQQLSSVEDTLRKVRVLNPDRIAFYSYAHVPWKERGQRGFTDDDIPRGEEKRALYEVGKRLLMEIGYEDIGMDHFSKTTDKLHIAKENGTLHRNFMGYTTSEADMIVGLGASAISDAGKAYMQNEKSIEAYKKCMEAGTPAFIKGHFLTHEDRTIKRTILDVACKMKLTFNDDLVNYMTFQMLSQLKEMEAEGIIERNERGFVLTPELGKMFLRNVCSVFDIRMHDRAERNDKFSKSI</sequence>
<protein>
    <submittedName>
        <fullName evidence="1">Oxygen-independent coproporphyrinogen III oxidase</fullName>
        <ecNumber evidence="1">1.3.98.3</ecNumber>
    </submittedName>
</protein>
<proteinExistence type="predicted"/>
<keyword evidence="2" id="KW-1185">Reference proteome</keyword>
<organism evidence="1 2">
    <name type="scientific">Halosquirtibacter laminarini</name>
    <dbReference type="NCBI Taxonomy" id="3374600"/>
    <lineage>
        <taxon>Bacteria</taxon>
        <taxon>Pseudomonadati</taxon>
        <taxon>Bacteroidota</taxon>
        <taxon>Bacteroidia</taxon>
        <taxon>Marinilabiliales</taxon>
        <taxon>Prolixibacteraceae</taxon>
        <taxon>Halosquirtibacter</taxon>
    </lineage>
</organism>
<dbReference type="EMBL" id="CP081303">
    <property type="protein sequence ID" value="QZE15737.1"/>
    <property type="molecule type" value="Genomic_DNA"/>
</dbReference>
<accession>A0AC61NPC2</accession>
<reference evidence="1" key="1">
    <citation type="submission" date="2021-08" db="EMBL/GenBank/DDBJ databases">
        <title>Novel anaerobic bacterium isolated from sea squirt in East Sea, Republic of Korea.</title>
        <authorList>
            <person name="Nguyen T.H."/>
            <person name="Li Z."/>
            <person name="Lee Y.-J."/>
            <person name="Ko J."/>
            <person name="Kim S.-G."/>
        </authorList>
    </citation>
    <scope>NUCLEOTIDE SEQUENCE</scope>
    <source>
        <strain evidence="1">KCTC 25031</strain>
    </source>
</reference>